<dbReference type="AlphaFoldDB" id="A0AAV7LCR3"/>
<name>A0AAV7LCR3_PLEWA</name>
<evidence type="ECO:0000313" key="1">
    <source>
        <dbReference type="EMBL" id="KAJ1089416.1"/>
    </source>
</evidence>
<dbReference type="EMBL" id="JANPWB010000015">
    <property type="protein sequence ID" value="KAJ1089416.1"/>
    <property type="molecule type" value="Genomic_DNA"/>
</dbReference>
<reference evidence="1" key="1">
    <citation type="journal article" date="2022" name="bioRxiv">
        <title>Sequencing and chromosome-scale assembly of the giantPleurodeles waltlgenome.</title>
        <authorList>
            <person name="Brown T."/>
            <person name="Elewa A."/>
            <person name="Iarovenko S."/>
            <person name="Subramanian E."/>
            <person name="Araus A.J."/>
            <person name="Petzold A."/>
            <person name="Susuki M."/>
            <person name="Suzuki K.-i.T."/>
            <person name="Hayashi T."/>
            <person name="Toyoda A."/>
            <person name="Oliveira C."/>
            <person name="Osipova E."/>
            <person name="Leigh N.D."/>
            <person name="Simon A."/>
            <person name="Yun M.H."/>
        </authorList>
    </citation>
    <scope>NUCLEOTIDE SEQUENCE</scope>
    <source>
        <strain evidence="1">20211129_DDA</strain>
        <tissue evidence="1">Liver</tissue>
    </source>
</reference>
<sequence>MVLGPLGLAQTPQEGIWQLLVLQPSEFAGWCSPIPIVSDNEKRQWVETGARQKIDSMAVEINHLRLDLREVADFSMVIEDDVDTLKQEVKSLRAAVEGLKCIANHAEKCLEDTERRLR</sequence>
<gene>
    <name evidence="1" type="ORF">NDU88_002567</name>
</gene>
<keyword evidence="2" id="KW-1185">Reference proteome</keyword>
<evidence type="ECO:0000313" key="2">
    <source>
        <dbReference type="Proteomes" id="UP001066276"/>
    </source>
</evidence>
<proteinExistence type="predicted"/>
<accession>A0AAV7LCR3</accession>
<protein>
    <submittedName>
        <fullName evidence="1">Uncharacterized protein</fullName>
    </submittedName>
</protein>
<organism evidence="1 2">
    <name type="scientific">Pleurodeles waltl</name>
    <name type="common">Iberian ribbed newt</name>
    <dbReference type="NCBI Taxonomy" id="8319"/>
    <lineage>
        <taxon>Eukaryota</taxon>
        <taxon>Metazoa</taxon>
        <taxon>Chordata</taxon>
        <taxon>Craniata</taxon>
        <taxon>Vertebrata</taxon>
        <taxon>Euteleostomi</taxon>
        <taxon>Amphibia</taxon>
        <taxon>Batrachia</taxon>
        <taxon>Caudata</taxon>
        <taxon>Salamandroidea</taxon>
        <taxon>Salamandridae</taxon>
        <taxon>Pleurodelinae</taxon>
        <taxon>Pleurodeles</taxon>
    </lineage>
</organism>
<comment type="caution">
    <text evidence="1">The sequence shown here is derived from an EMBL/GenBank/DDBJ whole genome shotgun (WGS) entry which is preliminary data.</text>
</comment>
<dbReference type="Proteomes" id="UP001066276">
    <property type="component" value="Chromosome 11"/>
</dbReference>